<feature type="repeat" description="WD" evidence="7">
    <location>
        <begin position="692"/>
        <end position="723"/>
    </location>
</feature>
<feature type="compositionally biased region" description="Acidic residues" evidence="8">
    <location>
        <begin position="298"/>
        <end position="318"/>
    </location>
</feature>
<dbReference type="GO" id="GO:0003735">
    <property type="term" value="F:structural constituent of ribosome"/>
    <property type="evidence" value="ECO:0007669"/>
    <property type="project" value="InterPro"/>
</dbReference>
<dbReference type="InterPro" id="IPR001680">
    <property type="entry name" value="WD40_rpt"/>
</dbReference>
<feature type="region of interest" description="Disordered" evidence="8">
    <location>
        <begin position="195"/>
        <end position="264"/>
    </location>
</feature>
<dbReference type="SUPFAM" id="SSF57716">
    <property type="entry name" value="Glucocorticoid receptor-like (DNA-binding domain)"/>
    <property type="match status" value="1"/>
</dbReference>
<dbReference type="InterPro" id="IPR001209">
    <property type="entry name" value="Ribosomal_uS14"/>
</dbReference>
<feature type="compositionally biased region" description="Low complexity" evidence="8">
    <location>
        <begin position="496"/>
        <end position="509"/>
    </location>
</feature>
<feature type="compositionally biased region" description="Pro residues" evidence="8">
    <location>
        <begin position="93"/>
        <end position="104"/>
    </location>
</feature>
<dbReference type="Pfam" id="PF00253">
    <property type="entry name" value="Ribosomal_S14"/>
    <property type="match status" value="1"/>
</dbReference>
<feature type="compositionally biased region" description="Basic and acidic residues" evidence="8">
    <location>
        <begin position="202"/>
        <end position="211"/>
    </location>
</feature>
<feature type="compositionally biased region" description="Basic and acidic residues" evidence="8">
    <location>
        <begin position="425"/>
        <end position="438"/>
    </location>
</feature>
<evidence type="ECO:0000256" key="4">
    <source>
        <dbReference type="ARBA" id="ARBA00022737"/>
    </source>
</evidence>
<dbReference type="Pfam" id="PF07850">
    <property type="entry name" value="Renin_r"/>
    <property type="match status" value="1"/>
</dbReference>
<feature type="compositionally biased region" description="Low complexity" evidence="8">
    <location>
        <begin position="1074"/>
        <end position="1118"/>
    </location>
</feature>
<keyword evidence="6" id="KW-0687">Ribonucleoprotein</keyword>
<evidence type="ECO:0000313" key="12">
    <source>
        <dbReference type="WBParaSite" id="Gr19_v10_g12479.t1"/>
    </source>
</evidence>
<feature type="domain" description="Renin receptor-like C-terminal transmembrane spanning segment" evidence="10">
    <location>
        <begin position="1381"/>
        <end position="1454"/>
    </location>
</feature>
<name>A0A914H1X5_GLORO</name>
<feature type="compositionally biased region" description="Low complexity" evidence="8">
    <location>
        <begin position="406"/>
        <end position="416"/>
    </location>
</feature>
<dbReference type="GO" id="GO:0006412">
    <property type="term" value="P:translation"/>
    <property type="evidence" value="ECO:0007669"/>
    <property type="project" value="InterPro"/>
</dbReference>
<dbReference type="PROSITE" id="PS50294">
    <property type="entry name" value="WD_REPEATS_REGION"/>
    <property type="match status" value="3"/>
</dbReference>
<keyword evidence="5" id="KW-0689">Ribosomal protein</keyword>
<dbReference type="PANTHER" id="PTHR14221:SF0">
    <property type="entry name" value="WD REPEAT-CONTAINING PROTEIN 44"/>
    <property type="match status" value="1"/>
</dbReference>
<dbReference type="InterPro" id="IPR015943">
    <property type="entry name" value="WD40/YVTN_repeat-like_dom_sf"/>
</dbReference>
<dbReference type="WBParaSite" id="Gr19_v10_g12479.t1">
    <property type="protein sequence ID" value="Gr19_v10_g12479.t1"/>
    <property type="gene ID" value="Gr19_v10_g12479"/>
</dbReference>
<evidence type="ECO:0000256" key="7">
    <source>
        <dbReference type="PROSITE-ProRule" id="PRU00221"/>
    </source>
</evidence>
<keyword evidence="3 7" id="KW-0853">WD repeat</keyword>
<feature type="region of interest" description="Disordered" evidence="8">
    <location>
        <begin position="625"/>
        <end position="654"/>
    </location>
</feature>
<feature type="compositionally biased region" description="Polar residues" evidence="8">
    <location>
        <begin position="446"/>
        <end position="457"/>
    </location>
</feature>
<dbReference type="InterPro" id="IPR040324">
    <property type="entry name" value="WDR44/Dgr2"/>
</dbReference>
<feature type="repeat" description="WD" evidence="7">
    <location>
        <begin position="796"/>
        <end position="837"/>
    </location>
</feature>
<keyword evidence="4" id="KW-0677">Repeat</keyword>
<feature type="repeat" description="WD" evidence="7">
    <location>
        <begin position="837"/>
        <end position="871"/>
    </location>
</feature>
<feature type="region of interest" description="Disordered" evidence="8">
    <location>
        <begin position="1170"/>
        <end position="1209"/>
    </location>
</feature>
<organism evidence="11 12">
    <name type="scientific">Globodera rostochiensis</name>
    <name type="common">Golden nematode worm</name>
    <name type="synonym">Heterodera rostochiensis</name>
    <dbReference type="NCBI Taxonomy" id="31243"/>
    <lineage>
        <taxon>Eukaryota</taxon>
        <taxon>Metazoa</taxon>
        <taxon>Ecdysozoa</taxon>
        <taxon>Nematoda</taxon>
        <taxon>Chromadorea</taxon>
        <taxon>Rhabditida</taxon>
        <taxon>Tylenchina</taxon>
        <taxon>Tylenchomorpha</taxon>
        <taxon>Tylenchoidea</taxon>
        <taxon>Heteroderidae</taxon>
        <taxon>Heteroderinae</taxon>
        <taxon>Globodera</taxon>
    </lineage>
</organism>
<feature type="region of interest" description="Disordered" evidence="8">
    <location>
        <begin position="741"/>
        <end position="779"/>
    </location>
</feature>
<keyword evidence="9" id="KW-0812">Transmembrane</keyword>
<dbReference type="PROSITE" id="PS50082">
    <property type="entry name" value="WD_REPEATS_2"/>
    <property type="match status" value="4"/>
</dbReference>
<dbReference type="CDD" id="cd00200">
    <property type="entry name" value="WD40"/>
    <property type="match status" value="1"/>
</dbReference>
<feature type="compositionally biased region" description="Polar residues" evidence="8">
    <location>
        <begin position="1170"/>
        <end position="1183"/>
    </location>
</feature>
<feature type="compositionally biased region" description="Low complexity" evidence="8">
    <location>
        <begin position="375"/>
        <end position="384"/>
    </location>
</feature>
<dbReference type="SUPFAM" id="SSF50978">
    <property type="entry name" value="WD40 repeat-like"/>
    <property type="match status" value="1"/>
</dbReference>
<reference evidence="12" key="1">
    <citation type="submission" date="2022-11" db="UniProtKB">
        <authorList>
            <consortium name="WormBaseParasite"/>
        </authorList>
    </citation>
    <scope>IDENTIFICATION</scope>
</reference>
<keyword evidence="9" id="KW-1133">Transmembrane helix</keyword>
<dbReference type="PANTHER" id="PTHR14221">
    <property type="entry name" value="WD REPEAT DOMAIN 44"/>
    <property type="match status" value="1"/>
</dbReference>
<dbReference type="GO" id="GO:0005840">
    <property type="term" value="C:ribosome"/>
    <property type="evidence" value="ECO:0007669"/>
    <property type="project" value="UniProtKB-KW"/>
</dbReference>
<feature type="region of interest" description="Disordered" evidence="8">
    <location>
        <begin position="1"/>
        <end position="59"/>
    </location>
</feature>
<keyword evidence="9" id="KW-0472">Membrane</keyword>
<protein>
    <recommendedName>
        <fullName evidence="2">WD repeat-containing protein 44</fullName>
    </recommendedName>
</protein>
<evidence type="ECO:0000256" key="5">
    <source>
        <dbReference type="ARBA" id="ARBA00022980"/>
    </source>
</evidence>
<evidence type="ECO:0000256" key="3">
    <source>
        <dbReference type="ARBA" id="ARBA00022574"/>
    </source>
</evidence>
<feature type="compositionally biased region" description="Acidic residues" evidence="8">
    <location>
        <begin position="14"/>
        <end position="23"/>
    </location>
</feature>
<evidence type="ECO:0000256" key="6">
    <source>
        <dbReference type="ARBA" id="ARBA00023274"/>
    </source>
</evidence>
<comment type="similarity">
    <text evidence="1">Belongs to the universal ribosomal protein uS14 family.</text>
</comment>
<dbReference type="Proteomes" id="UP000887572">
    <property type="component" value="Unplaced"/>
</dbReference>
<keyword evidence="11" id="KW-1185">Reference proteome</keyword>
<feature type="region of interest" description="Disordered" evidence="8">
    <location>
        <begin position="295"/>
        <end position="457"/>
    </location>
</feature>
<feature type="compositionally biased region" description="Low complexity" evidence="8">
    <location>
        <begin position="765"/>
        <end position="779"/>
    </location>
</feature>
<dbReference type="InterPro" id="IPR036322">
    <property type="entry name" value="WD40_repeat_dom_sf"/>
</dbReference>
<sequence length="1454" mass="158611">MPTKRGDETTSSDGTDELFEDAVDTLPQIGDATRSALPGQCSKSVKIPPAGPPPPLPFHLASAVTASSSAHELASSSSPTNYLPSMLLSSPTSPGPPPLPPRRPLPNAANNNCINDKDALYCLPLQPMQSMSAPSMVMAQPMTSYSNGAAFANTVNINNELLMVVTASESMTTASSDTAAESSSSSLAITATAGTAIPTHSTSKESQKSDGSDQQQQSLFGRQRGHAKTNSLDRGLSLAKSMKTGPFPPPVAGSKSNSLTRGTSPIETLPILDEQDQSASTVIQSVIQQVLSENNSLAEEDEEEDEQQNEDNAQEEENDAGREDQGIPMVASSSNVAAHYENLADSSLSPPPRPPQPCQRDESQTPILWPKFAANTTPNNNENNSGASPKHMPSRSSKSEVCSTRKQQQQKTLQLTDVRKFHRRSASDRSPAKLDKSAKAHKPTHQKSSTWEPHQAQQHKLLLNGEQQQMQQLDVMDPITRDVERRMSLKAKEAGAKAAKSTSSDTNNDSADDDDDVFGSHRHRHTGLDHVRRFARSYGAGAFDFLRGAVRKAKQLPEHLSRNVSMSRATKKSEIIAGENEDGASSIADSDIDQLSIAAAASEPNAAATTAPSASAAVTRKWRFGSADPPRAATPSVSAPTTSAAATSSSQGMNSSAASAAAPFARTGVCRPKNAKKGPFDFEHLALVQEMNNEHTGAVWCVKFSDCGRLLATAGQDRNVRVWVLQSQLKHFALSPESEAHSASSSPSFDSSIASVHVPSTGNEQQQQPSNSSNQSSPSKLSAASAVFAPKPLCVFRGHTADVLDLSWSPRNYFLLSSGMDRTAKLWHLNRNECLCSFQHIDFVTCLAFMPKDDRYFISGSLDGKIRLWHIPEKKVAIWNEVEQVNKFITAMTFVKNGKFVVIGTFLGRCFFYSTDQLKYHTVIDVRSSRGKNSVGHKITSLAVHGDKLLVASDDSRIRIYDLRDMDLCCKFKGAQISQSLIRAAFSPDGSHVVSGSEDAHIYLWRTGSLPSSLGVRKDRNHAWERVRAHQSAVISAVFAPKPQLILKWLADQQQKLSSSSPPALSMFHPPSPSNHHLPPLQHHANTSMNNGNASSSASLMMLFPNSSLPSAPSQSAPGGVANGSGKTTNSRSMLQGGDVVISADLTGSLKVALSRRIFSSLLRPCRSLTTASSDNGAQSNFNADDETPEELNAPPEGDEKTEPADADDWRKNRNRFDYNSETLKDLGLDAFPYYIERAWWKEGHRMTFWSHWDMLRDIKRRRTVAEWGPLRMRYKALKTNNILPQAIINEFQERMNAMPRRAHPSLVIQMCQFTARRRGKLNKFRLNRHIFRQIADRGELSGTQRASCEMLRFSAIAFLSLLSIMVTFCADQPSDGTQSEGAKQAQERLKKAREGLNVHMFASQNYAPMFGIIAGLSVVLIVAVVFIVVGLFSMEPAKDSIIYRMTTTRLKKD</sequence>
<feature type="region of interest" description="Disordered" evidence="8">
    <location>
        <begin position="488"/>
        <end position="522"/>
    </location>
</feature>
<feature type="compositionally biased region" description="Polar residues" evidence="8">
    <location>
        <begin position="394"/>
        <end position="405"/>
    </location>
</feature>
<dbReference type="Gene3D" id="2.130.10.10">
    <property type="entry name" value="YVTN repeat-like/Quinoprotein amine dehydrogenase"/>
    <property type="match status" value="1"/>
</dbReference>
<evidence type="ECO:0000259" key="10">
    <source>
        <dbReference type="Pfam" id="PF07850"/>
    </source>
</evidence>
<feature type="transmembrane region" description="Helical" evidence="9">
    <location>
        <begin position="1410"/>
        <end position="1433"/>
    </location>
</feature>
<evidence type="ECO:0000256" key="1">
    <source>
        <dbReference type="ARBA" id="ARBA00009083"/>
    </source>
</evidence>
<feature type="compositionally biased region" description="Basic and acidic residues" evidence="8">
    <location>
        <begin position="1198"/>
        <end position="1209"/>
    </location>
</feature>
<proteinExistence type="inferred from homology"/>
<dbReference type="SMART" id="SM00320">
    <property type="entry name" value="WD40"/>
    <property type="match status" value="6"/>
</dbReference>
<dbReference type="Pfam" id="PF00400">
    <property type="entry name" value="WD40"/>
    <property type="match status" value="5"/>
</dbReference>
<feature type="region of interest" description="Disordered" evidence="8">
    <location>
        <begin position="1058"/>
        <end position="1132"/>
    </location>
</feature>
<feature type="compositionally biased region" description="Polar residues" evidence="8">
    <location>
        <begin position="254"/>
        <end position="264"/>
    </location>
</feature>
<evidence type="ECO:0000313" key="11">
    <source>
        <dbReference type="Proteomes" id="UP000887572"/>
    </source>
</evidence>
<feature type="repeat" description="WD" evidence="7">
    <location>
        <begin position="985"/>
        <end position="1005"/>
    </location>
</feature>
<dbReference type="InterPro" id="IPR056780">
    <property type="entry name" value="Renin_r_C"/>
</dbReference>
<evidence type="ECO:0000256" key="9">
    <source>
        <dbReference type="SAM" id="Phobius"/>
    </source>
</evidence>
<dbReference type="Gene3D" id="1.10.287.1480">
    <property type="match status" value="1"/>
</dbReference>
<feature type="compositionally biased region" description="Low complexity" evidence="8">
    <location>
        <begin position="71"/>
        <end position="92"/>
    </location>
</feature>
<feature type="compositionally biased region" description="Low complexity" evidence="8">
    <location>
        <begin position="741"/>
        <end position="755"/>
    </location>
</feature>
<evidence type="ECO:0000256" key="8">
    <source>
        <dbReference type="SAM" id="MobiDB-lite"/>
    </source>
</evidence>
<evidence type="ECO:0000256" key="2">
    <source>
        <dbReference type="ARBA" id="ARBA00021207"/>
    </source>
</evidence>
<feature type="region of interest" description="Disordered" evidence="8">
    <location>
        <begin position="561"/>
        <end position="585"/>
    </location>
</feature>
<accession>A0A914H1X5</accession>
<feature type="compositionally biased region" description="Low complexity" evidence="8">
    <location>
        <begin position="629"/>
        <end position="654"/>
    </location>
</feature>
<feature type="region of interest" description="Disordered" evidence="8">
    <location>
        <begin position="71"/>
        <end position="111"/>
    </location>
</feature>
<dbReference type="GO" id="GO:1990904">
    <property type="term" value="C:ribonucleoprotein complex"/>
    <property type="evidence" value="ECO:0007669"/>
    <property type="project" value="UniProtKB-KW"/>
</dbReference>